<protein>
    <submittedName>
        <fullName evidence="1">Uncharacterized protein</fullName>
    </submittedName>
</protein>
<evidence type="ECO:0000313" key="1">
    <source>
        <dbReference type="EMBL" id="KAI5658109.1"/>
    </source>
</evidence>
<sequence>MVLPGGRGGDYDLGPVMDRTGELGSSTQPPAVLFRSRPPLQPHLSHTPVPYEPYGSVQPSSHPPDIVYDPYLHAPTIRPRIPYRSATQEPILQFIGQPRQIGAEFFDQMFGAGPQDSSCSTYGYSHADYGISSSVPYVLRPADRVCKSDIGFEGDRGVGEEQDRVGSLHIKDEVDVRGNGDGGDDDQDEGDDAIDEEQPMPVAPVGHSSGSDGRPHHGEGKWLTSSFMLVMSKIAGFRNKRPEVACEIPAPTQRRKKVKASDWEQTKPAEGGLVDPEFIPSYSGHVAGPIWCGQVHFFMLKLHVIIIIFIL</sequence>
<proteinExistence type="predicted"/>
<comment type="caution">
    <text evidence="1">The sequence shown here is derived from an EMBL/GenBank/DDBJ whole genome shotgun (WGS) entry which is preliminary data.</text>
</comment>
<evidence type="ECO:0000313" key="2">
    <source>
        <dbReference type="Proteomes" id="UP001060085"/>
    </source>
</evidence>
<reference evidence="2" key="1">
    <citation type="journal article" date="2023" name="Nat. Plants">
        <title>Single-cell RNA sequencing provides a high-resolution roadmap for understanding the multicellular compartmentation of specialized metabolism.</title>
        <authorList>
            <person name="Sun S."/>
            <person name="Shen X."/>
            <person name="Li Y."/>
            <person name="Li Y."/>
            <person name="Wang S."/>
            <person name="Li R."/>
            <person name="Zhang H."/>
            <person name="Shen G."/>
            <person name="Guo B."/>
            <person name="Wei J."/>
            <person name="Xu J."/>
            <person name="St-Pierre B."/>
            <person name="Chen S."/>
            <person name="Sun C."/>
        </authorList>
    </citation>
    <scope>NUCLEOTIDE SEQUENCE [LARGE SCALE GENOMIC DNA]</scope>
</reference>
<gene>
    <name evidence="1" type="ORF">M9H77_26902</name>
</gene>
<dbReference type="Proteomes" id="UP001060085">
    <property type="component" value="Linkage Group LG06"/>
</dbReference>
<dbReference type="EMBL" id="CM044706">
    <property type="protein sequence ID" value="KAI5658109.1"/>
    <property type="molecule type" value="Genomic_DNA"/>
</dbReference>
<accession>A0ACC0AD56</accession>
<name>A0ACC0AD56_CATRO</name>
<organism evidence="1 2">
    <name type="scientific">Catharanthus roseus</name>
    <name type="common">Madagascar periwinkle</name>
    <name type="synonym">Vinca rosea</name>
    <dbReference type="NCBI Taxonomy" id="4058"/>
    <lineage>
        <taxon>Eukaryota</taxon>
        <taxon>Viridiplantae</taxon>
        <taxon>Streptophyta</taxon>
        <taxon>Embryophyta</taxon>
        <taxon>Tracheophyta</taxon>
        <taxon>Spermatophyta</taxon>
        <taxon>Magnoliopsida</taxon>
        <taxon>eudicotyledons</taxon>
        <taxon>Gunneridae</taxon>
        <taxon>Pentapetalae</taxon>
        <taxon>asterids</taxon>
        <taxon>lamiids</taxon>
        <taxon>Gentianales</taxon>
        <taxon>Apocynaceae</taxon>
        <taxon>Rauvolfioideae</taxon>
        <taxon>Vinceae</taxon>
        <taxon>Catharanthinae</taxon>
        <taxon>Catharanthus</taxon>
    </lineage>
</organism>
<keyword evidence="2" id="KW-1185">Reference proteome</keyword>